<keyword evidence="2" id="KW-1185">Reference proteome</keyword>
<protein>
    <submittedName>
        <fullName evidence="1">Uncharacterized protein</fullName>
    </submittedName>
</protein>
<accession>A0A4Y2NQZ1</accession>
<evidence type="ECO:0000313" key="2">
    <source>
        <dbReference type="Proteomes" id="UP000499080"/>
    </source>
</evidence>
<evidence type="ECO:0000313" key="1">
    <source>
        <dbReference type="EMBL" id="GBN41394.1"/>
    </source>
</evidence>
<organism evidence="1 2">
    <name type="scientific">Araneus ventricosus</name>
    <name type="common">Orbweaver spider</name>
    <name type="synonym">Epeira ventricosa</name>
    <dbReference type="NCBI Taxonomy" id="182803"/>
    <lineage>
        <taxon>Eukaryota</taxon>
        <taxon>Metazoa</taxon>
        <taxon>Ecdysozoa</taxon>
        <taxon>Arthropoda</taxon>
        <taxon>Chelicerata</taxon>
        <taxon>Arachnida</taxon>
        <taxon>Araneae</taxon>
        <taxon>Araneomorphae</taxon>
        <taxon>Entelegynae</taxon>
        <taxon>Araneoidea</taxon>
        <taxon>Araneidae</taxon>
        <taxon>Araneus</taxon>
    </lineage>
</organism>
<dbReference type="EMBL" id="BGPR01288831">
    <property type="protein sequence ID" value="GBN41394.1"/>
    <property type="molecule type" value="Genomic_DNA"/>
</dbReference>
<gene>
    <name evidence="1" type="ORF">AVEN_175150_1</name>
</gene>
<reference evidence="1 2" key="1">
    <citation type="journal article" date="2019" name="Sci. Rep.">
        <title>Orb-weaving spider Araneus ventricosus genome elucidates the spidroin gene catalogue.</title>
        <authorList>
            <person name="Kono N."/>
            <person name="Nakamura H."/>
            <person name="Ohtoshi R."/>
            <person name="Moran D.A.P."/>
            <person name="Shinohara A."/>
            <person name="Yoshida Y."/>
            <person name="Fujiwara M."/>
            <person name="Mori M."/>
            <person name="Tomita M."/>
            <person name="Arakawa K."/>
        </authorList>
    </citation>
    <scope>NUCLEOTIDE SEQUENCE [LARGE SCALE GENOMIC DNA]</scope>
</reference>
<proteinExistence type="predicted"/>
<name>A0A4Y2NQZ1_ARAVE</name>
<sequence length="68" mass="7823">ENIPLTRNACEKKSSTPADRRITCQCSWLQQASSRRWVLDLLEQKAAHDRMISRHDIATASRKEWGNG</sequence>
<feature type="non-terminal residue" evidence="1">
    <location>
        <position position="1"/>
    </location>
</feature>
<dbReference type="Proteomes" id="UP000499080">
    <property type="component" value="Unassembled WGS sequence"/>
</dbReference>
<comment type="caution">
    <text evidence="1">The sequence shown here is derived from an EMBL/GenBank/DDBJ whole genome shotgun (WGS) entry which is preliminary data.</text>
</comment>
<dbReference type="AlphaFoldDB" id="A0A4Y2NQZ1"/>